<dbReference type="GO" id="GO:0015628">
    <property type="term" value="P:protein secretion by the type II secretion system"/>
    <property type="evidence" value="ECO:0007669"/>
    <property type="project" value="InterPro"/>
</dbReference>
<reference evidence="7" key="1">
    <citation type="submission" date="2018-06" db="EMBL/GenBank/DDBJ databases">
        <authorList>
            <person name="Zhirakovskaya E."/>
        </authorList>
    </citation>
    <scope>NUCLEOTIDE SEQUENCE</scope>
</reference>
<protein>
    <submittedName>
        <fullName evidence="7">Uncharacterized protein</fullName>
    </submittedName>
</protein>
<dbReference type="EMBL" id="UOFP01000086">
    <property type="protein sequence ID" value="VAW85306.1"/>
    <property type="molecule type" value="Genomic_DNA"/>
</dbReference>
<dbReference type="SUPFAM" id="SSF54523">
    <property type="entry name" value="Pili subunits"/>
    <property type="match status" value="1"/>
</dbReference>
<keyword evidence="3 6" id="KW-0812">Transmembrane</keyword>
<keyword evidence="5 6" id="KW-0472">Membrane</keyword>
<evidence type="ECO:0000256" key="5">
    <source>
        <dbReference type="ARBA" id="ARBA00023136"/>
    </source>
</evidence>
<gene>
    <name evidence="7" type="ORF">MNBD_GAMMA18-1747</name>
</gene>
<dbReference type="Pfam" id="PF07963">
    <property type="entry name" value="N_methyl"/>
    <property type="match status" value="1"/>
</dbReference>
<dbReference type="GO" id="GO:0015627">
    <property type="term" value="C:type II protein secretion system complex"/>
    <property type="evidence" value="ECO:0007669"/>
    <property type="project" value="InterPro"/>
</dbReference>
<dbReference type="PROSITE" id="PS00409">
    <property type="entry name" value="PROKAR_NTER_METHYL"/>
    <property type="match status" value="1"/>
</dbReference>
<dbReference type="InterPro" id="IPR012902">
    <property type="entry name" value="N_methyl_site"/>
</dbReference>
<keyword evidence="2" id="KW-0488">Methylation</keyword>
<dbReference type="InterPro" id="IPR002416">
    <property type="entry name" value="T2SS_protein-GspH"/>
</dbReference>
<feature type="non-terminal residue" evidence="7">
    <location>
        <position position="45"/>
    </location>
</feature>
<evidence type="ECO:0000313" key="7">
    <source>
        <dbReference type="EMBL" id="VAW85306.1"/>
    </source>
</evidence>
<organism evidence="7">
    <name type="scientific">hydrothermal vent metagenome</name>
    <dbReference type="NCBI Taxonomy" id="652676"/>
    <lineage>
        <taxon>unclassified sequences</taxon>
        <taxon>metagenomes</taxon>
        <taxon>ecological metagenomes</taxon>
    </lineage>
</organism>
<dbReference type="GO" id="GO:0016020">
    <property type="term" value="C:membrane"/>
    <property type="evidence" value="ECO:0007669"/>
    <property type="project" value="UniProtKB-SubCell"/>
</dbReference>
<evidence type="ECO:0000256" key="1">
    <source>
        <dbReference type="ARBA" id="ARBA00004167"/>
    </source>
</evidence>
<comment type="subcellular location">
    <subcellularLocation>
        <location evidence="1">Membrane</location>
        <topology evidence="1">Single-pass membrane protein</topology>
    </subcellularLocation>
</comment>
<keyword evidence="4 6" id="KW-1133">Transmembrane helix</keyword>
<proteinExistence type="predicted"/>
<dbReference type="NCBIfam" id="TIGR02532">
    <property type="entry name" value="IV_pilin_GFxxxE"/>
    <property type="match status" value="1"/>
</dbReference>
<evidence type="ECO:0000256" key="4">
    <source>
        <dbReference type="ARBA" id="ARBA00022989"/>
    </source>
</evidence>
<evidence type="ECO:0000256" key="2">
    <source>
        <dbReference type="ARBA" id="ARBA00022481"/>
    </source>
</evidence>
<evidence type="ECO:0000256" key="3">
    <source>
        <dbReference type="ARBA" id="ARBA00022692"/>
    </source>
</evidence>
<dbReference type="InterPro" id="IPR045584">
    <property type="entry name" value="Pilin-like"/>
</dbReference>
<dbReference type="Gene3D" id="3.30.700.10">
    <property type="entry name" value="Glycoprotein, Type 4 Pilin"/>
    <property type="match status" value="1"/>
</dbReference>
<dbReference type="PRINTS" id="PR00885">
    <property type="entry name" value="BCTERIALGSPH"/>
</dbReference>
<dbReference type="AlphaFoldDB" id="A0A3B0ZXI0"/>
<feature type="transmembrane region" description="Helical" evidence="6">
    <location>
        <begin position="12"/>
        <end position="36"/>
    </location>
</feature>
<accession>A0A3B0ZXI0</accession>
<evidence type="ECO:0000256" key="6">
    <source>
        <dbReference type="SAM" id="Phobius"/>
    </source>
</evidence>
<name>A0A3B0ZXI0_9ZZZZ</name>
<sequence>MPEMAKSQSGFTLIELIVVVVIIGVMASFVVLSIGLGHSDEVKQE</sequence>